<evidence type="ECO:0000313" key="8">
    <source>
        <dbReference type="Proteomes" id="UP001318860"/>
    </source>
</evidence>
<dbReference type="Proteomes" id="UP001318860">
    <property type="component" value="Unassembled WGS sequence"/>
</dbReference>
<gene>
    <name evidence="7" type="ORF">DH2020_022680</name>
</gene>
<dbReference type="PANTHER" id="PTHR11266">
    <property type="entry name" value="PEROXISOMAL MEMBRANE PROTEIN 2, PXMP2 MPV17"/>
    <property type="match status" value="1"/>
</dbReference>
<comment type="similarity">
    <text evidence="2">Belongs to the peroxisomal membrane protein PXMP2/4 family.</text>
</comment>
<sequence length="386" mass="43498">MTTLNSFFSPASQFIQPKKHFHLSISPAYHISTISKRFLNPNLVTKPFRPTNAVTEDRELAPTDKPGDEDEENASISTEIEGIKNSMFGITSPDRLLNAAIVLGAGSLALTRLLTIDHDYWHGWTLFEVLRYAPEHNWNAYEETLKTHPVLAKMAISGVVYSLGDWIAQALFPSKDWWVVLGKVAFDQSVWAAIWNSIYYVVLGFLRLESPIKIVDELKSTFWPMLTNAIYSLKMYQCTISSILLRTMGNDFLMFNVSLCWLEALAFCSFNYLRSDSSGAKTSMGGLYSNEKSEVRISEASESQPGSPSDNSPESCILPLTVNDGVIKQTCSKDFTPPNWKKNQKKGPGLFYFLFFGELRMTQALRLAVRRGLTRNTSLHNVKLFS</sequence>
<feature type="region of interest" description="Disordered" evidence="6">
    <location>
        <begin position="49"/>
        <end position="74"/>
    </location>
</feature>
<evidence type="ECO:0000256" key="6">
    <source>
        <dbReference type="SAM" id="MobiDB-lite"/>
    </source>
</evidence>
<evidence type="ECO:0000313" key="7">
    <source>
        <dbReference type="EMBL" id="KAK6142332.1"/>
    </source>
</evidence>
<organism evidence="7 8">
    <name type="scientific">Rehmannia glutinosa</name>
    <name type="common">Chinese foxglove</name>
    <dbReference type="NCBI Taxonomy" id="99300"/>
    <lineage>
        <taxon>Eukaryota</taxon>
        <taxon>Viridiplantae</taxon>
        <taxon>Streptophyta</taxon>
        <taxon>Embryophyta</taxon>
        <taxon>Tracheophyta</taxon>
        <taxon>Spermatophyta</taxon>
        <taxon>Magnoliopsida</taxon>
        <taxon>eudicotyledons</taxon>
        <taxon>Gunneridae</taxon>
        <taxon>Pentapetalae</taxon>
        <taxon>asterids</taxon>
        <taxon>lamiids</taxon>
        <taxon>Lamiales</taxon>
        <taxon>Orobanchaceae</taxon>
        <taxon>Rehmannieae</taxon>
        <taxon>Rehmannia</taxon>
    </lineage>
</organism>
<dbReference type="InterPro" id="IPR007248">
    <property type="entry name" value="Mpv17_PMP22"/>
</dbReference>
<keyword evidence="8" id="KW-1185">Reference proteome</keyword>
<evidence type="ECO:0000256" key="4">
    <source>
        <dbReference type="ARBA" id="ARBA00022989"/>
    </source>
</evidence>
<protein>
    <recommendedName>
        <fullName evidence="9">Peroxisomal membrane protein</fullName>
    </recommendedName>
</protein>
<evidence type="ECO:0000256" key="1">
    <source>
        <dbReference type="ARBA" id="ARBA00004141"/>
    </source>
</evidence>
<keyword evidence="4" id="KW-1133">Transmembrane helix</keyword>
<comment type="caution">
    <text evidence="7">The sequence shown here is derived from an EMBL/GenBank/DDBJ whole genome shotgun (WGS) entry which is preliminary data.</text>
</comment>
<name>A0ABR0W7R7_REHGL</name>
<comment type="subcellular location">
    <subcellularLocation>
        <location evidence="1">Membrane</location>
        <topology evidence="1">Multi-pass membrane protein</topology>
    </subcellularLocation>
</comment>
<evidence type="ECO:0008006" key="9">
    <source>
        <dbReference type="Google" id="ProtNLM"/>
    </source>
</evidence>
<evidence type="ECO:0000256" key="5">
    <source>
        <dbReference type="ARBA" id="ARBA00023136"/>
    </source>
</evidence>
<dbReference type="PANTHER" id="PTHR11266:SF121">
    <property type="entry name" value="OS09G0315000 PROTEIN"/>
    <property type="match status" value="1"/>
</dbReference>
<keyword evidence="3" id="KW-0812">Transmembrane</keyword>
<reference evidence="7 8" key="1">
    <citation type="journal article" date="2021" name="Comput. Struct. Biotechnol. J.">
        <title>De novo genome assembly of the potent medicinal plant Rehmannia glutinosa using nanopore technology.</title>
        <authorList>
            <person name="Ma L."/>
            <person name="Dong C."/>
            <person name="Song C."/>
            <person name="Wang X."/>
            <person name="Zheng X."/>
            <person name="Niu Y."/>
            <person name="Chen S."/>
            <person name="Feng W."/>
        </authorList>
    </citation>
    <scope>NUCLEOTIDE SEQUENCE [LARGE SCALE GENOMIC DNA]</scope>
    <source>
        <strain evidence="7">DH-2019</strain>
    </source>
</reference>
<evidence type="ECO:0000256" key="3">
    <source>
        <dbReference type="ARBA" id="ARBA00022692"/>
    </source>
</evidence>
<dbReference type="EMBL" id="JABTTQ020000013">
    <property type="protein sequence ID" value="KAK6142332.1"/>
    <property type="molecule type" value="Genomic_DNA"/>
</dbReference>
<feature type="compositionally biased region" description="Basic and acidic residues" evidence="6">
    <location>
        <begin position="55"/>
        <end position="66"/>
    </location>
</feature>
<proteinExistence type="inferred from homology"/>
<evidence type="ECO:0000256" key="2">
    <source>
        <dbReference type="ARBA" id="ARBA00006824"/>
    </source>
</evidence>
<accession>A0ABR0W7R7</accession>
<keyword evidence="5" id="KW-0472">Membrane</keyword>